<evidence type="ECO:0000259" key="2">
    <source>
        <dbReference type="Pfam" id="PF01243"/>
    </source>
</evidence>
<evidence type="ECO:0000256" key="1">
    <source>
        <dbReference type="ARBA" id="ARBA00023002"/>
    </source>
</evidence>
<keyword evidence="1" id="KW-0560">Oxidoreductase</keyword>
<evidence type="ECO:0000313" key="4">
    <source>
        <dbReference type="Proteomes" id="UP000063699"/>
    </source>
</evidence>
<dbReference type="GO" id="GO:0070967">
    <property type="term" value="F:coenzyme F420 binding"/>
    <property type="evidence" value="ECO:0007669"/>
    <property type="project" value="TreeGrafter"/>
</dbReference>
<accession>A0A0N7F3K8</accession>
<organism evidence="3 4">
    <name type="scientific">Kibdelosporangium phytohabitans</name>
    <dbReference type="NCBI Taxonomy" id="860235"/>
    <lineage>
        <taxon>Bacteria</taxon>
        <taxon>Bacillati</taxon>
        <taxon>Actinomycetota</taxon>
        <taxon>Actinomycetes</taxon>
        <taxon>Pseudonocardiales</taxon>
        <taxon>Pseudonocardiaceae</taxon>
        <taxon>Kibdelosporangium</taxon>
    </lineage>
</organism>
<dbReference type="PANTHER" id="PTHR35176">
    <property type="entry name" value="HEME OXYGENASE HI_0854-RELATED"/>
    <property type="match status" value="1"/>
</dbReference>
<sequence length="151" mass="16956">MVDWADEVRAIVRESRIWYVATTNADGSPHVSPMWADLDGDLVLFNTTVGRVKERNLRRDPRVCLSSVDQADPFDRVQIHGRAVRFVTGEQANRQMDALAGKYLGADRYEWLIPGEQRVTVFVEPTRIRRIVGVEPLPAAALGPDNSRAEA</sequence>
<dbReference type="KEGG" id="kphy:AOZ06_20120"/>
<dbReference type="InterPro" id="IPR012349">
    <property type="entry name" value="Split_barrel_FMN-bd"/>
</dbReference>
<keyword evidence="4" id="KW-1185">Reference proteome</keyword>
<reference evidence="3 4" key="1">
    <citation type="submission" date="2015-07" db="EMBL/GenBank/DDBJ databases">
        <title>Genome sequencing of Kibdelosporangium phytohabitans.</title>
        <authorList>
            <person name="Qin S."/>
            <person name="Xing K."/>
        </authorList>
    </citation>
    <scope>NUCLEOTIDE SEQUENCE [LARGE SCALE GENOMIC DNA]</scope>
    <source>
        <strain evidence="3 4">KLBMP1111</strain>
    </source>
</reference>
<feature type="domain" description="Pyridoxamine 5'-phosphate oxidase N-terminal" evidence="2">
    <location>
        <begin position="6"/>
        <end position="106"/>
    </location>
</feature>
<dbReference type="Proteomes" id="UP000063699">
    <property type="component" value="Chromosome"/>
</dbReference>
<dbReference type="GO" id="GO:0005829">
    <property type="term" value="C:cytosol"/>
    <property type="evidence" value="ECO:0007669"/>
    <property type="project" value="TreeGrafter"/>
</dbReference>
<proteinExistence type="predicted"/>
<dbReference type="Gene3D" id="2.30.110.10">
    <property type="entry name" value="Electron Transport, Fmn-binding Protein, Chain A"/>
    <property type="match status" value="1"/>
</dbReference>
<dbReference type="Pfam" id="PF01243">
    <property type="entry name" value="PNPOx_N"/>
    <property type="match status" value="1"/>
</dbReference>
<dbReference type="RefSeq" id="WP_054290817.1">
    <property type="nucleotide sequence ID" value="NZ_CP012752.1"/>
</dbReference>
<dbReference type="GO" id="GO:0016627">
    <property type="term" value="F:oxidoreductase activity, acting on the CH-CH group of donors"/>
    <property type="evidence" value="ECO:0007669"/>
    <property type="project" value="TreeGrafter"/>
</dbReference>
<dbReference type="InterPro" id="IPR052019">
    <property type="entry name" value="F420H2_bilvrd_red/Heme_oxyg"/>
</dbReference>
<name>A0A0N7F3K8_9PSEU</name>
<dbReference type="STRING" id="860235.AOZ06_20120"/>
<gene>
    <name evidence="3" type="ORF">AOZ06_20120</name>
</gene>
<evidence type="ECO:0000313" key="3">
    <source>
        <dbReference type="EMBL" id="ALG08911.1"/>
    </source>
</evidence>
<dbReference type="InterPro" id="IPR019920">
    <property type="entry name" value="F420-binding_dom_put"/>
</dbReference>
<dbReference type="SUPFAM" id="SSF50475">
    <property type="entry name" value="FMN-binding split barrel"/>
    <property type="match status" value="1"/>
</dbReference>
<protein>
    <submittedName>
        <fullName evidence="3">Oxidoreductase</fullName>
    </submittedName>
</protein>
<dbReference type="PANTHER" id="PTHR35176:SF6">
    <property type="entry name" value="HEME OXYGENASE HI_0854-RELATED"/>
    <property type="match status" value="1"/>
</dbReference>
<dbReference type="AlphaFoldDB" id="A0A0N7F3K8"/>
<dbReference type="EMBL" id="CP012752">
    <property type="protein sequence ID" value="ALG08911.1"/>
    <property type="molecule type" value="Genomic_DNA"/>
</dbReference>
<dbReference type="OrthoDB" id="162914at2"/>
<dbReference type="NCBIfam" id="TIGR03618">
    <property type="entry name" value="Rv1155_F420"/>
    <property type="match status" value="1"/>
</dbReference>
<dbReference type="InterPro" id="IPR011576">
    <property type="entry name" value="Pyridox_Oxase_N"/>
</dbReference>